<gene>
    <name evidence="2" type="ORF">EG028_24840</name>
</gene>
<feature type="transmembrane region" description="Helical" evidence="1">
    <location>
        <begin position="32"/>
        <end position="48"/>
    </location>
</feature>
<name>A0A3N4M5W8_9BACT</name>
<dbReference type="EMBL" id="RMBX01000015">
    <property type="protein sequence ID" value="RPD38498.1"/>
    <property type="molecule type" value="Genomic_DNA"/>
</dbReference>
<evidence type="ECO:0000313" key="3">
    <source>
        <dbReference type="Proteomes" id="UP000279089"/>
    </source>
</evidence>
<keyword evidence="1" id="KW-0472">Membrane</keyword>
<comment type="caution">
    <text evidence="2">The sequence shown here is derived from an EMBL/GenBank/DDBJ whole genome shotgun (WGS) entry which is preliminary data.</text>
</comment>
<proteinExistence type="predicted"/>
<evidence type="ECO:0000313" key="2">
    <source>
        <dbReference type="EMBL" id="RPD38498.1"/>
    </source>
</evidence>
<reference evidence="3" key="1">
    <citation type="submission" date="2018-11" db="EMBL/GenBank/DDBJ databases">
        <title>Chitinophaga lutea sp.nov., isolate from arsenic contaminated soil.</title>
        <authorList>
            <person name="Zong Y."/>
        </authorList>
    </citation>
    <scope>NUCLEOTIDE SEQUENCE [LARGE SCALE GENOMIC DNA]</scope>
    <source>
        <strain evidence="3">YLT18</strain>
    </source>
</reference>
<keyword evidence="3" id="KW-1185">Reference proteome</keyword>
<keyword evidence="1" id="KW-0812">Transmembrane</keyword>
<evidence type="ECO:0008006" key="4">
    <source>
        <dbReference type="Google" id="ProtNLM"/>
    </source>
</evidence>
<dbReference type="OrthoDB" id="769954at2"/>
<dbReference type="AlphaFoldDB" id="A0A3N4M5W8"/>
<keyword evidence="1" id="KW-1133">Transmembrane helix</keyword>
<dbReference type="Proteomes" id="UP000279089">
    <property type="component" value="Unassembled WGS sequence"/>
</dbReference>
<accession>A0A3N4M5W8</accession>
<organism evidence="2 3">
    <name type="scientific">Chitinophaga barathri</name>
    <dbReference type="NCBI Taxonomy" id="1647451"/>
    <lineage>
        <taxon>Bacteria</taxon>
        <taxon>Pseudomonadati</taxon>
        <taxon>Bacteroidota</taxon>
        <taxon>Chitinophagia</taxon>
        <taxon>Chitinophagales</taxon>
        <taxon>Chitinophagaceae</taxon>
        <taxon>Chitinophaga</taxon>
    </lineage>
</organism>
<sequence length="367" mass="41100">MYTASQCTSLANFFMPKDLRCNTIIKKNMKKIYLTYCLLFYFVCTLHAQNSFPSTGPVTIGANSPFSLQVAGASRYYGIVNFGEEYDPIAYGKGIQISRPADQGDNAFHLSFIRSWRTIAGMGFLRNSSTFAIQNAADNSTNSGIFLAETGNVGIDINTPTQKFMVNGNISLGNLGDHLGVSLNDRFTYDTKYQPHYGMQWVMDSWTAAGPTLWMSGYGGMKFFTLGLERISVADNGNVGIGTSAPTNYKLAVEGTFAARKVKVTQEVWADFVFDSTYVLPPLKDVESHVKTYRHLSGIPAAEEIQQQGLDIGDMQQRQMQKIEELTLYLIDQNKKVEMQQQLILKQQQELLELGKRLKELERKQSK</sequence>
<evidence type="ECO:0000256" key="1">
    <source>
        <dbReference type="SAM" id="Phobius"/>
    </source>
</evidence>
<protein>
    <recommendedName>
        <fullName evidence="4">BZIP transcription factor</fullName>
    </recommendedName>
</protein>